<evidence type="ECO:0000259" key="4">
    <source>
        <dbReference type="PROSITE" id="PS50835"/>
    </source>
</evidence>
<keyword evidence="3" id="KW-0732">Signal</keyword>
<dbReference type="PANTHER" id="PTHR46484:SF3">
    <property type="entry name" value="MYELIN-ASSOCIATED GLYCOPROTEIN-LIKE"/>
    <property type="match status" value="1"/>
</dbReference>
<name>A0A6J2RD55_COTGO</name>
<evidence type="ECO:0000256" key="3">
    <source>
        <dbReference type="SAM" id="SignalP"/>
    </source>
</evidence>
<dbReference type="KEGG" id="cgob:115021240"/>
<accession>A0A6J2RD55</accession>
<dbReference type="SUPFAM" id="SSF48726">
    <property type="entry name" value="Immunoglobulin"/>
    <property type="match status" value="4"/>
</dbReference>
<feature type="chain" id="PRO_5044642476" evidence="3">
    <location>
        <begin position="24"/>
        <end position="572"/>
    </location>
</feature>
<dbReference type="RefSeq" id="XP_029307375.1">
    <property type="nucleotide sequence ID" value="XM_029451515.1"/>
</dbReference>
<dbReference type="InterPro" id="IPR003599">
    <property type="entry name" value="Ig_sub"/>
</dbReference>
<gene>
    <name evidence="6 7 8" type="primary">cd33</name>
</gene>
<protein>
    <submittedName>
        <fullName evidence="6 7">Myeloid cell surface antigen CD33 isoform X1</fullName>
    </submittedName>
</protein>
<dbReference type="OrthoDB" id="25840at2759"/>
<evidence type="ECO:0000256" key="1">
    <source>
        <dbReference type="SAM" id="MobiDB-lite"/>
    </source>
</evidence>
<dbReference type="RefSeq" id="XP_029307373.1">
    <property type="nucleotide sequence ID" value="XM_029451513.1"/>
</dbReference>
<keyword evidence="2" id="KW-1133">Transmembrane helix</keyword>
<sequence length="572" mass="63603">MHVDTVFIVCSLIFAALWRRVQAVSPVPSVPDHVQALVGSCVVIPCSFTPLAPPPLRGKKKVDVRMRFRGGGHFFPLRSTAFNSEDRDQVSRDFQGRTSLFGRITDGDCSVKIERINRDDERVFEIALKSGEDFLWGRPRSFNLDVVDTPEAPVISGTLSASEGQLVTLNCSVSYHCPSRPPSLRWSWERGAQLNSTEPGEVQSLHPEAQRPMLLAPLSFTVSHQVKPRLRCEASYPGAKPLAISKDLHVTFSPKDVIVQVQSLRVHEGGNALLVCSCKADPPVSEYRWSYSQHGRTVHLHQRSHIVRVFNVTRDMRVRCSAQNLIGRGESRATPLNVQYKPVILRLSSTCVVEDLEVLCHCSVDSQPKPAVTWSVNGTVPPRDYNVSVTSEPEMLTATLKGRMDKPQTVICFALNALGNDSLTLLQGGQETTLLLWLVIPAVSICLVIFLLSLFFYCCRKRAGERMLSRRAAVYPEGLGIYQDQMPLYINCTEVTHIYTNGSYQLVYQNCTPLFVHTKQIHPIGRRGGERRRRGGEGGGMDRRAGVGVRATREVQSSAVADAETAIYLEIL</sequence>
<dbReference type="Gene3D" id="2.60.40.10">
    <property type="entry name" value="Immunoglobulins"/>
    <property type="match status" value="4"/>
</dbReference>
<feature type="region of interest" description="Disordered" evidence="1">
    <location>
        <begin position="525"/>
        <end position="544"/>
    </location>
</feature>
<evidence type="ECO:0000256" key="2">
    <source>
        <dbReference type="SAM" id="Phobius"/>
    </source>
</evidence>
<feature type="domain" description="Ig-like" evidence="4">
    <location>
        <begin position="150"/>
        <end position="249"/>
    </location>
</feature>
<dbReference type="PROSITE" id="PS50835">
    <property type="entry name" value="IG_LIKE"/>
    <property type="match status" value="2"/>
</dbReference>
<evidence type="ECO:0000313" key="6">
    <source>
        <dbReference type="RefSeq" id="XP_029307372.1"/>
    </source>
</evidence>
<feature type="transmembrane region" description="Helical" evidence="2">
    <location>
        <begin position="434"/>
        <end position="459"/>
    </location>
</feature>
<reference evidence="6 7" key="1">
    <citation type="submission" date="2025-04" db="UniProtKB">
        <authorList>
            <consortium name="RefSeq"/>
        </authorList>
    </citation>
    <scope>IDENTIFICATION</scope>
</reference>
<dbReference type="InterPro" id="IPR036179">
    <property type="entry name" value="Ig-like_dom_sf"/>
</dbReference>
<keyword evidence="5" id="KW-1185">Reference proteome</keyword>
<keyword evidence="2" id="KW-0472">Membrane</keyword>
<evidence type="ECO:0000313" key="5">
    <source>
        <dbReference type="Proteomes" id="UP000504630"/>
    </source>
</evidence>
<evidence type="ECO:0000313" key="8">
    <source>
        <dbReference type="RefSeq" id="XP_029307375.1"/>
    </source>
</evidence>
<organism evidence="5 6">
    <name type="scientific">Cottoperca gobio</name>
    <name type="common">Frogmouth</name>
    <name type="synonym">Aphritis gobio</name>
    <dbReference type="NCBI Taxonomy" id="56716"/>
    <lineage>
        <taxon>Eukaryota</taxon>
        <taxon>Metazoa</taxon>
        <taxon>Chordata</taxon>
        <taxon>Craniata</taxon>
        <taxon>Vertebrata</taxon>
        <taxon>Euteleostomi</taxon>
        <taxon>Actinopterygii</taxon>
        <taxon>Neopterygii</taxon>
        <taxon>Teleostei</taxon>
        <taxon>Neoteleostei</taxon>
        <taxon>Acanthomorphata</taxon>
        <taxon>Eupercaria</taxon>
        <taxon>Perciformes</taxon>
        <taxon>Notothenioidei</taxon>
        <taxon>Bovichtidae</taxon>
        <taxon>Cottoperca</taxon>
    </lineage>
</organism>
<dbReference type="RefSeq" id="XP_029307372.1">
    <property type="nucleotide sequence ID" value="XM_029451512.1"/>
</dbReference>
<keyword evidence="2" id="KW-0812">Transmembrane</keyword>
<evidence type="ECO:0000313" key="7">
    <source>
        <dbReference type="RefSeq" id="XP_029307373.1"/>
    </source>
</evidence>
<dbReference type="SMART" id="SM00409">
    <property type="entry name" value="IG"/>
    <property type="match status" value="3"/>
</dbReference>
<dbReference type="Proteomes" id="UP000504630">
    <property type="component" value="Chromosome 16"/>
</dbReference>
<feature type="domain" description="Ig-like" evidence="4">
    <location>
        <begin position="254"/>
        <end position="337"/>
    </location>
</feature>
<proteinExistence type="predicted"/>
<dbReference type="InterPro" id="IPR013783">
    <property type="entry name" value="Ig-like_fold"/>
</dbReference>
<dbReference type="InterPro" id="IPR007110">
    <property type="entry name" value="Ig-like_dom"/>
</dbReference>
<dbReference type="AlphaFoldDB" id="A0A6J2RD55"/>
<dbReference type="PANTHER" id="PTHR46484">
    <property type="entry name" value="SI:CH211-171H4.5-RELATED"/>
    <property type="match status" value="1"/>
</dbReference>
<dbReference type="GeneID" id="115021240"/>
<feature type="signal peptide" evidence="3">
    <location>
        <begin position="1"/>
        <end position="23"/>
    </location>
</feature>